<dbReference type="PROSITE" id="PS50889">
    <property type="entry name" value="S4"/>
    <property type="match status" value="3"/>
</dbReference>
<evidence type="ECO:0000259" key="9">
    <source>
        <dbReference type="SMART" id="SM00842"/>
    </source>
</evidence>
<dbReference type="GO" id="GO:0051301">
    <property type="term" value="P:cell division"/>
    <property type="evidence" value="ECO:0007669"/>
    <property type="project" value="UniProtKB-KW"/>
</dbReference>
<evidence type="ECO:0000256" key="1">
    <source>
        <dbReference type="ARBA" id="ARBA00007381"/>
    </source>
</evidence>
<evidence type="ECO:0000256" key="5">
    <source>
        <dbReference type="ARBA" id="ARBA00030019"/>
    </source>
</evidence>
<dbReference type="InterPro" id="IPR043129">
    <property type="entry name" value="ATPase_NBD"/>
</dbReference>
<dbReference type="InterPro" id="IPR050696">
    <property type="entry name" value="FtsA/MreB"/>
</dbReference>
<proteinExistence type="inferred from homology"/>
<evidence type="ECO:0000256" key="2">
    <source>
        <dbReference type="ARBA" id="ARBA00014415"/>
    </source>
</evidence>
<sequence length="662" mass="74741">MLTFDKGMNDLIFSLDIGTRTVIGIVGKITENGKFTILANSIMEHNRRNMYDGQIHDIEGVTKIVTEIKKDLESKLGIQLKKASIAAAGRSLISQKVRLDKDIDATMEIDKNMVGALELESIQRAQEYIDKEKSREKLKYYCVGYSVMSYYLDGVYMEKLEGHKGSTMGAEILATFLPQIVVDSLYSVVIKAGLEVENITLEPIAAINVAIAESLRLLNLALVDIGAGTSDIAITRDGKIIAYAMIPIAGDEITEGLCKTYLLDFNSGEKLKIELNKKDKHEFSDVVGVTHKISTEEIIGSISDTINYLAKEISEKILEYNGKAPSAVFLIGGSSQLPNLKESISGYLNIPKERVVVKNADSIDNVEGLTGRLKGPDIITPIGIAMEGINNTNQNFLKVYLNREEIRIFNTENIKVSDVLILVNFDPRDLIPYMGEETSFYVNGNKKVIKGEAGVPSIIYVNDKIANLNTVLRNNDEINITKSMKGKKKEVYLFDCIPMGRMVTLNKREISLISDVKVNDIPIKENIKIKDEDKIEYKEIGYLRDLIQYMNLTDSNLELYVNGEKADENYLLKDNDVILTKDFNLDDKDKNSSHKKIYLNINGKKEEFEYNKSEFVFVDIFDYIDFDLKNPQGRLILKLNNKTPEYMERLKDGDHIELYWEK</sequence>
<organism evidence="10 11">
    <name type="scientific">Acidilutibacter cellobiosedens</name>
    <dbReference type="NCBI Taxonomy" id="2507161"/>
    <lineage>
        <taxon>Bacteria</taxon>
        <taxon>Bacillati</taxon>
        <taxon>Bacillota</taxon>
        <taxon>Tissierellia</taxon>
        <taxon>Tissierellales</taxon>
        <taxon>Acidilutibacteraceae</taxon>
        <taxon>Acidilutibacter</taxon>
    </lineage>
</organism>
<keyword evidence="11" id="KW-1185">Reference proteome</keyword>
<dbReference type="AlphaFoldDB" id="A0A410QF38"/>
<dbReference type="PROSITE" id="PS01036">
    <property type="entry name" value="HSP70_3"/>
    <property type="match status" value="1"/>
</dbReference>
<dbReference type="Pfam" id="PF14450">
    <property type="entry name" value="FtsA"/>
    <property type="match status" value="1"/>
</dbReference>
<evidence type="ECO:0000313" key="10">
    <source>
        <dbReference type="EMBL" id="QAT62438.1"/>
    </source>
</evidence>
<evidence type="ECO:0000256" key="4">
    <source>
        <dbReference type="ARBA" id="ARBA00023016"/>
    </source>
</evidence>
<reference evidence="11" key="1">
    <citation type="submission" date="2019-01" db="EMBL/GenBank/DDBJ databases">
        <title>Draft genomes of a novel of Sporanaerobacter strains.</title>
        <authorList>
            <person name="Ma S."/>
        </authorList>
    </citation>
    <scope>NUCLEOTIDE SEQUENCE [LARGE SCALE GENOMIC DNA]</scope>
    <source>
        <strain evidence="11">NJN-17</strain>
    </source>
</reference>
<keyword evidence="10" id="KW-0132">Cell division</keyword>
<dbReference type="Gene3D" id="3.30.420.40">
    <property type="match status" value="2"/>
</dbReference>
<dbReference type="PANTHER" id="PTHR32432:SF3">
    <property type="entry name" value="ETHANOLAMINE UTILIZATION PROTEIN EUTJ"/>
    <property type="match status" value="1"/>
</dbReference>
<dbReference type="SUPFAM" id="SSF53067">
    <property type="entry name" value="Actin-like ATPase domain"/>
    <property type="match status" value="2"/>
</dbReference>
<keyword evidence="10" id="KW-0131">Cell cycle</keyword>
<dbReference type="EMBL" id="CP035282">
    <property type="protein sequence ID" value="QAT62438.1"/>
    <property type="molecule type" value="Genomic_DNA"/>
</dbReference>
<name>A0A410QF38_9FIRM</name>
<dbReference type="CDD" id="cd24004">
    <property type="entry name" value="ASKHA_NBD_PilM-like"/>
    <property type="match status" value="1"/>
</dbReference>
<dbReference type="GO" id="GO:0003723">
    <property type="term" value="F:RNA binding"/>
    <property type="evidence" value="ECO:0007669"/>
    <property type="project" value="UniProtKB-KW"/>
</dbReference>
<dbReference type="PANTHER" id="PTHR32432">
    <property type="entry name" value="CELL DIVISION PROTEIN FTSA-RELATED"/>
    <property type="match status" value="1"/>
</dbReference>
<dbReference type="SMART" id="SM00842">
    <property type="entry name" value="FtsA"/>
    <property type="match status" value="1"/>
</dbReference>
<keyword evidence="4" id="KW-0346">Stress response</keyword>
<feature type="domain" description="SHS2" evidence="9">
    <location>
        <begin position="12"/>
        <end position="210"/>
    </location>
</feature>
<comment type="similarity">
    <text evidence="1">Belongs to the heat shock protein 70 family.</text>
</comment>
<protein>
    <recommendedName>
        <fullName evidence="2">Chaperone protein DnaK</fullName>
    </recommendedName>
    <alternativeName>
        <fullName evidence="3">Chaperone protein dnaK</fullName>
    </alternativeName>
    <alternativeName>
        <fullName evidence="7">HSP70</fullName>
    </alternativeName>
    <alternativeName>
        <fullName evidence="6">Heat shock 70 kDa protein</fullName>
    </alternativeName>
    <alternativeName>
        <fullName evidence="5">Heat shock protein 70</fullName>
    </alternativeName>
</protein>
<gene>
    <name evidence="10" type="ORF">EQM13_13125</name>
</gene>
<evidence type="ECO:0000256" key="8">
    <source>
        <dbReference type="PROSITE-ProRule" id="PRU00182"/>
    </source>
</evidence>
<keyword evidence="8" id="KW-0694">RNA-binding</keyword>
<evidence type="ECO:0000256" key="6">
    <source>
        <dbReference type="ARBA" id="ARBA00030945"/>
    </source>
</evidence>
<dbReference type="OrthoDB" id="9768127at2"/>
<dbReference type="KEGG" id="spoa:EQM13_13125"/>
<dbReference type="Proteomes" id="UP000287969">
    <property type="component" value="Chromosome"/>
</dbReference>
<evidence type="ECO:0000313" key="11">
    <source>
        <dbReference type="Proteomes" id="UP000287969"/>
    </source>
</evidence>
<evidence type="ECO:0000256" key="3">
    <source>
        <dbReference type="ARBA" id="ARBA00017249"/>
    </source>
</evidence>
<evidence type="ECO:0000256" key="7">
    <source>
        <dbReference type="ARBA" id="ARBA00033103"/>
    </source>
</evidence>
<dbReference type="InterPro" id="IPR018181">
    <property type="entry name" value="Heat_shock_70_CS"/>
</dbReference>
<accession>A0A410QF38</accession>
<dbReference type="InterPro" id="IPR003494">
    <property type="entry name" value="SHS2_FtsA"/>
</dbReference>